<feature type="transmembrane region" description="Helical" evidence="1">
    <location>
        <begin position="83"/>
        <end position="104"/>
    </location>
</feature>
<dbReference type="AlphaFoldDB" id="A0A5D4XLL7"/>
<feature type="transmembrane region" description="Helical" evidence="1">
    <location>
        <begin position="6"/>
        <end position="29"/>
    </location>
</feature>
<dbReference type="EMBL" id="VTFT01000001">
    <property type="protein sequence ID" value="TYT24833.1"/>
    <property type="molecule type" value="Genomic_DNA"/>
</dbReference>
<dbReference type="InterPro" id="IPR018706">
    <property type="entry name" value="DUF2214_membrane"/>
</dbReference>
<feature type="transmembrane region" description="Helical" evidence="1">
    <location>
        <begin position="41"/>
        <end position="63"/>
    </location>
</feature>
<accession>A0A5D4XLL7</accession>
<evidence type="ECO:0000313" key="3">
    <source>
        <dbReference type="Proteomes" id="UP000324973"/>
    </source>
</evidence>
<sequence length="152" mass="16600">MFRDFILASAHHLLLFGLIAMLAVQSALLSRPLDTRAIRRLVGIDRGYGATAGLLLLAGLMRIGMGVKGSDFYLHNPWFHGKFGAFVLAALLSIYPTLAFLRWRKAAGAQLDWRPNAAEVSRVRMVIKVEFALIALIFVLAAGMARHGGLGL</sequence>
<dbReference type="OrthoDB" id="826511at2"/>
<gene>
    <name evidence="2" type="ORF">FZO89_00235</name>
</gene>
<protein>
    <submittedName>
        <fullName evidence="2">DUF2214 family protein</fullName>
    </submittedName>
</protein>
<organism evidence="2 3">
    <name type="scientific">Luteimonas viscosa</name>
    <dbReference type="NCBI Taxonomy" id="1132694"/>
    <lineage>
        <taxon>Bacteria</taxon>
        <taxon>Pseudomonadati</taxon>
        <taxon>Pseudomonadota</taxon>
        <taxon>Gammaproteobacteria</taxon>
        <taxon>Lysobacterales</taxon>
        <taxon>Lysobacteraceae</taxon>
        <taxon>Luteimonas</taxon>
    </lineage>
</organism>
<dbReference type="Pfam" id="PF09980">
    <property type="entry name" value="DUF2214"/>
    <property type="match status" value="1"/>
</dbReference>
<evidence type="ECO:0000256" key="1">
    <source>
        <dbReference type="SAM" id="Phobius"/>
    </source>
</evidence>
<keyword evidence="1" id="KW-0472">Membrane</keyword>
<proteinExistence type="predicted"/>
<feature type="transmembrane region" description="Helical" evidence="1">
    <location>
        <begin position="125"/>
        <end position="145"/>
    </location>
</feature>
<comment type="caution">
    <text evidence="2">The sequence shown here is derived from an EMBL/GenBank/DDBJ whole genome shotgun (WGS) entry which is preliminary data.</text>
</comment>
<dbReference type="Proteomes" id="UP000324973">
    <property type="component" value="Unassembled WGS sequence"/>
</dbReference>
<name>A0A5D4XLL7_9GAMM</name>
<evidence type="ECO:0000313" key="2">
    <source>
        <dbReference type="EMBL" id="TYT24833.1"/>
    </source>
</evidence>
<dbReference type="RefSeq" id="WP_149101383.1">
    <property type="nucleotide sequence ID" value="NZ_VTFT01000001.1"/>
</dbReference>
<reference evidence="2 3" key="1">
    <citation type="submission" date="2019-08" db="EMBL/GenBank/DDBJ databases">
        <title>Luteimonas viscosus sp. nov., isolated from soil of a sunflower field.</title>
        <authorList>
            <person name="Jianli Z."/>
            <person name="Ying Z."/>
        </authorList>
    </citation>
    <scope>NUCLEOTIDE SEQUENCE [LARGE SCALE GENOMIC DNA]</scope>
    <source>
        <strain evidence="2 3">XBU10</strain>
    </source>
</reference>
<keyword evidence="3" id="KW-1185">Reference proteome</keyword>
<keyword evidence="1" id="KW-1133">Transmembrane helix</keyword>
<keyword evidence="1" id="KW-0812">Transmembrane</keyword>